<comment type="caution">
    <text evidence="1">The sequence shown here is derived from an EMBL/GenBank/DDBJ whole genome shotgun (WGS) entry which is preliminary data.</text>
</comment>
<name>A0A938BQU6_UNCW3</name>
<dbReference type="EMBL" id="VGIR01000094">
    <property type="protein sequence ID" value="MBM3332501.1"/>
    <property type="molecule type" value="Genomic_DNA"/>
</dbReference>
<gene>
    <name evidence="1" type="ORF">FJY68_11750</name>
</gene>
<evidence type="ECO:0000313" key="1">
    <source>
        <dbReference type="EMBL" id="MBM3332501.1"/>
    </source>
</evidence>
<protein>
    <submittedName>
        <fullName evidence="1">Uncharacterized protein</fullName>
    </submittedName>
</protein>
<proteinExistence type="predicted"/>
<dbReference type="AlphaFoldDB" id="A0A938BQU6"/>
<dbReference type="Proteomes" id="UP000779900">
    <property type="component" value="Unassembled WGS sequence"/>
</dbReference>
<sequence length="268" mass="30330">MNEEPAVERVRGYRMGLLDAAHSVLRTEDCTSKESAWCSRRKQPDAWLKQGLERCADVENGGDCILGGFLEKVLSLHLNGAPLFPKGIVWEYDCDVRAFRLLELFGSSNSWTDDEKRFIFTHYKGRTGLITYECSKLLRRLCSTTLDIKTLYRGFRHAGRHVDPEARAAFGELRGVGMRLDYMRGLKGEKRAPGLMLLFYDRDSVLKQGLRLPRQFSEKDAAVQQLRELADVVATVATPVVVAEVFLRKFRGPGFALRAGDFAPPRMP</sequence>
<accession>A0A938BQU6</accession>
<reference evidence="1" key="1">
    <citation type="submission" date="2019-03" db="EMBL/GenBank/DDBJ databases">
        <title>Lake Tanganyika Metagenome-Assembled Genomes (MAGs).</title>
        <authorList>
            <person name="Tran P."/>
        </authorList>
    </citation>
    <scope>NUCLEOTIDE SEQUENCE</scope>
    <source>
        <strain evidence="1">K_DeepCast_150m_m2_040</strain>
    </source>
</reference>
<evidence type="ECO:0000313" key="2">
    <source>
        <dbReference type="Proteomes" id="UP000779900"/>
    </source>
</evidence>
<organism evidence="1 2">
    <name type="scientific">candidate division WOR-3 bacterium</name>
    <dbReference type="NCBI Taxonomy" id="2052148"/>
    <lineage>
        <taxon>Bacteria</taxon>
        <taxon>Bacteria division WOR-3</taxon>
    </lineage>
</organism>